<dbReference type="SUPFAM" id="SSF55424">
    <property type="entry name" value="FAD/NAD-linked reductases, dimerisation (C-terminal) domain"/>
    <property type="match status" value="1"/>
</dbReference>
<evidence type="ECO:0000256" key="10">
    <source>
        <dbReference type="ARBA" id="ARBA00023157"/>
    </source>
</evidence>
<organism evidence="19 20">
    <name type="scientific">Sulfobacillus thermosulfidooxidans (strain DSM 9293 / VKM B-1269 / AT-1)</name>
    <dbReference type="NCBI Taxonomy" id="929705"/>
    <lineage>
        <taxon>Bacteria</taxon>
        <taxon>Bacillati</taxon>
        <taxon>Bacillota</taxon>
        <taxon>Clostridia</taxon>
        <taxon>Eubacteriales</taxon>
        <taxon>Clostridiales Family XVII. Incertae Sedis</taxon>
        <taxon>Sulfobacillus</taxon>
    </lineage>
</organism>
<name>A0A1W1WAZ9_SULTA</name>
<dbReference type="InterPro" id="IPR012999">
    <property type="entry name" value="Pyr_OxRdtase_I_AS"/>
</dbReference>
<dbReference type="Proteomes" id="UP000192660">
    <property type="component" value="Unassembled WGS sequence"/>
</dbReference>
<dbReference type="EC" id="1.8.1.4" evidence="3 16"/>
<keyword evidence="7 14" id="KW-0274">FAD</keyword>
<evidence type="ECO:0000259" key="17">
    <source>
        <dbReference type="Pfam" id="PF02852"/>
    </source>
</evidence>
<dbReference type="PROSITE" id="PS00076">
    <property type="entry name" value="PYRIDINE_REDOX_1"/>
    <property type="match status" value="1"/>
</dbReference>
<dbReference type="InterPro" id="IPR004099">
    <property type="entry name" value="Pyr_nucl-diS_OxRdtase_dimer"/>
</dbReference>
<dbReference type="PANTHER" id="PTHR22912">
    <property type="entry name" value="DISULFIDE OXIDOREDUCTASE"/>
    <property type="match status" value="1"/>
</dbReference>
<feature type="binding site" evidence="14">
    <location>
        <begin position="181"/>
        <end position="188"/>
    </location>
    <ligand>
        <name>NAD(+)</name>
        <dbReference type="ChEBI" id="CHEBI:57540"/>
    </ligand>
</feature>
<dbReference type="AlphaFoldDB" id="A0A1W1WAZ9"/>
<dbReference type="Pfam" id="PF02852">
    <property type="entry name" value="Pyr_redox_dim"/>
    <property type="match status" value="1"/>
</dbReference>
<dbReference type="RefSeq" id="WP_020374959.1">
    <property type="nucleotide sequence ID" value="NZ_FWWY01000001.1"/>
</dbReference>
<keyword evidence="14" id="KW-0547">Nucleotide-binding</keyword>
<dbReference type="PRINTS" id="PR00411">
    <property type="entry name" value="PNDRDTASEI"/>
</dbReference>
<gene>
    <name evidence="19" type="ORF">SAMN00768000_1088</name>
</gene>
<dbReference type="SUPFAM" id="SSF51905">
    <property type="entry name" value="FAD/NAD(P)-binding domain"/>
    <property type="match status" value="1"/>
</dbReference>
<evidence type="ECO:0000256" key="13">
    <source>
        <dbReference type="PIRSR" id="PIRSR000350-2"/>
    </source>
</evidence>
<evidence type="ECO:0000256" key="3">
    <source>
        <dbReference type="ARBA" id="ARBA00012608"/>
    </source>
</evidence>
<evidence type="ECO:0000256" key="7">
    <source>
        <dbReference type="ARBA" id="ARBA00022827"/>
    </source>
</evidence>
<keyword evidence="10" id="KW-1015">Disulfide bond</keyword>
<dbReference type="OrthoDB" id="9807946at2"/>
<comment type="cofactor">
    <cofactor evidence="14 16">
        <name>FAD</name>
        <dbReference type="ChEBI" id="CHEBI:57692"/>
    </cofactor>
    <text evidence="14 16">Binds 1 FAD per subunit.</text>
</comment>
<keyword evidence="8 16" id="KW-0560">Oxidoreductase</keyword>
<dbReference type="FunFam" id="3.30.390.30:FF:000001">
    <property type="entry name" value="Dihydrolipoyl dehydrogenase"/>
    <property type="match status" value="1"/>
</dbReference>
<feature type="domain" description="Pyridine nucleotide-disulphide oxidoreductase dimerisation" evidence="17">
    <location>
        <begin position="349"/>
        <end position="458"/>
    </location>
</feature>
<keyword evidence="20" id="KW-1185">Reference proteome</keyword>
<dbReference type="InterPro" id="IPR006258">
    <property type="entry name" value="Lipoamide_DH"/>
</dbReference>
<dbReference type="PIRSF" id="PIRSF000350">
    <property type="entry name" value="Mercury_reductase_MerA"/>
    <property type="match status" value="1"/>
</dbReference>
<evidence type="ECO:0000256" key="4">
    <source>
        <dbReference type="ARBA" id="ARBA00016961"/>
    </source>
</evidence>
<comment type="catalytic activity">
    <reaction evidence="12 16">
        <text>N(6)-[(R)-dihydrolipoyl]-L-lysyl-[protein] + NAD(+) = N(6)-[(R)-lipoyl]-L-lysyl-[protein] + NADH + H(+)</text>
        <dbReference type="Rhea" id="RHEA:15045"/>
        <dbReference type="Rhea" id="RHEA-COMP:10474"/>
        <dbReference type="Rhea" id="RHEA-COMP:10475"/>
        <dbReference type="ChEBI" id="CHEBI:15378"/>
        <dbReference type="ChEBI" id="CHEBI:57540"/>
        <dbReference type="ChEBI" id="CHEBI:57945"/>
        <dbReference type="ChEBI" id="CHEBI:83099"/>
        <dbReference type="ChEBI" id="CHEBI:83100"/>
        <dbReference type="EC" id="1.8.1.4"/>
    </reaction>
</comment>
<evidence type="ECO:0000256" key="6">
    <source>
        <dbReference type="ARBA" id="ARBA00022630"/>
    </source>
</evidence>
<proteinExistence type="inferred from homology"/>
<dbReference type="InterPro" id="IPR036188">
    <property type="entry name" value="FAD/NAD-bd_sf"/>
</dbReference>
<dbReference type="Gene3D" id="3.30.390.30">
    <property type="match status" value="1"/>
</dbReference>
<evidence type="ECO:0000256" key="9">
    <source>
        <dbReference type="ARBA" id="ARBA00023027"/>
    </source>
</evidence>
<dbReference type="InterPro" id="IPR016156">
    <property type="entry name" value="FAD/NAD-linked_Rdtase_dimer_sf"/>
</dbReference>
<feature type="binding site" evidence="14">
    <location>
        <begin position="144"/>
        <end position="146"/>
    </location>
    <ligand>
        <name>FAD</name>
        <dbReference type="ChEBI" id="CHEBI:57692"/>
    </ligand>
</feature>
<evidence type="ECO:0000313" key="20">
    <source>
        <dbReference type="Proteomes" id="UP000192660"/>
    </source>
</evidence>
<accession>A0A1W1WAZ9</accession>
<feature type="binding site" evidence="14">
    <location>
        <position position="204"/>
    </location>
    <ligand>
        <name>NAD(+)</name>
        <dbReference type="ChEBI" id="CHEBI:57540"/>
    </ligand>
</feature>
<comment type="miscellaneous">
    <text evidence="16">The active site is a redox-active disulfide bond.</text>
</comment>
<dbReference type="InterPro" id="IPR023753">
    <property type="entry name" value="FAD/NAD-binding_dom"/>
</dbReference>
<dbReference type="GO" id="GO:0050660">
    <property type="term" value="F:flavin adenine dinucleotide binding"/>
    <property type="evidence" value="ECO:0007669"/>
    <property type="project" value="InterPro"/>
</dbReference>
<evidence type="ECO:0000256" key="12">
    <source>
        <dbReference type="ARBA" id="ARBA00049187"/>
    </source>
</evidence>
<dbReference type="Pfam" id="PF07992">
    <property type="entry name" value="Pyr_redox_2"/>
    <property type="match status" value="1"/>
</dbReference>
<feature type="domain" description="FAD/NAD(P)-binding" evidence="18">
    <location>
        <begin position="6"/>
        <end position="329"/>
    </location>
</feature>
<evidence type="ECO:0000256" key="5">
    <source>
        <dbReference type="ARBA" id="ARBA00022490"/>
    </source>
</evidence>
<dbReference type="InterPro" id="IPR001100">
    <property type="entry name" value="Pyr_nuc-diS_OxRdtase"/>
</dbReference>
<feature type="active site" description="Proton acceptor" evidence="13">
    <location>
        <position position="447"/>
    </location>
</feature>
<evidence type="ECO:0000256" key="2">
    <source>
        <dbReference type="ARBA" id="ARBA00007532"/>
    </source>
</evidence>
<feature type="binding site" evidence="14">
    <location>
        <position position="274"/>
    </location>
    <ligand>
        <name>NAD(+)</name>
        <dbReference type="ChEBI" id="CHEBI:57540"/>
    </ligand>
</feature>
<keyword evidence="9 14" id="KW-0520">NAD</keyword>
<comment type="similarity">
    <text evidence="2 16">Belongs to the class-I pyridine nucleotide-disulfide oxidoreductase family.</text>
</comment>
<protein>
    <recommendedName>
        <fullName evidence="4 16">Dihydrolipoyl dehydrogenase</fullName>
        <ecNumber evidence="3 16">1.8.1.4</ecNumber>
    </recommendedName>
</protein>
<dbReference type="GO" id="GO:0004148">
    <property type="term" value="F:dihydrolipoyl dehydrogenase (NADH) activity"/>
    <property type="evidence" value="ECO:0007669"/>
    <property type="project" value="UniProtKB-EC"/>
</dbReference>
<dbReference type="GO" id="GO:0005737">
    <property type="term" value="C:cytoplasm"/>
    <property type="evidence" value="ECO:0007669"/>
    <property type="project" value="UniProtKB-SubCell"/>
</dbReference>
<dbReference type="EMBL" id="FWWY01000001">
    <property type="protein sequence ID" value="SMC03444.1"/>
    <property type="molecule type" value="Genomic_DNA"/>
</dbReference>
<feature type="binding site" evidence="14">
    <location>
        <position position="115"/>
    </location>
    <ligand>
        <name>FAD</name>
        <dbReference type="ChEBI" id="CHEBI:57692"/>
    </ligand>
</feature>
<evidence type="ECO:0000313" key="19">
    <source>
        <dbReference type="EMBL" id="SMC03444.1"/>
    </source>
</evidence>
<evidence type="ECO:0000256" key="8">
    <source>
        <dbReference type="ARBA" id="ARBA00023002"/>
    </source>
</evidence>
<keyword evidence="11 16" id="KW-0676">Redox-active center</keyword>
<reference evidence="20" key="1">
    <citation type="submission" date="2017-04" db="EMBL/GenBank/DDBJ databases">
        <authorList>
            <person name="Varghese N."/>
            <person name="Submissions S."/>
        </authorList>
    </citation>
    <scope>NUCLEOTIDE SEQUENCE [LARGE SCALE GENOMIC DNA]</scope>
    <source>
        <strain evidence="20">DSM 9293</strain>
    </source>
</reference>
<evidence type="ECO:0000259" key="18">
    <source>
        <dbReference type="Pfam" id="PF07992"/>
    </source>
</evidence>
<evidence type="ECO:0000256" key="15">
    <source>
        <dbReference type="PIRSR" id="PIRSR000350-4"/>
    </source>
</evidence>
<feature type="disulfide bond" description="Redox-active" evidence="15">
    <location>
        <begin position="43"/>
        <end position="48"/>
    </location>
</feature>
<evidence type="ECO:0000256" key="16">
    <source>
        <dbReference type="RuleBase" id="RU003692"/>
    </source>
</evidence>
<comment type="subcellular location">
    <subcellularLocation>
        <location evidence="1">Cytoplasm</location>
    </subcellularLocation>
</comment>
<dbReference type="NCBIfam" id="TIGR01350">
    <property type="entry name" value="lipoamide_DH"/>
    <property type="match status" value="1"/>
</dbReference>
<feature type="binding site" evidence="14">
    <location>
        <position position="314"/>
    </location>
    <ligand>
        <name>FAD</name>
        <dbReference type="ChEBI" id="CHEBI:57692"/>
    </ligand>
</feature>
<keyword evidence="5" id="KW-0963">Cytoplasm</keyword>
<dbReference type="PRINTS" id="PR00368">
    <property type="entry name" value="FADPNR"/>
</dbReference>
<dbReference type="GO" id="GO:0006103">
    <property type="term" value="P:2-oxoglutarate metabolic process"/>
    <property type="evidence" value="ECO:0007669"/>
    <property type="project" value="TreeGrafter"/>
</dbReference>
<dbReference type="Gene3D" id="3.50.50.60">
    <property type="entry name" value="FAD/NAD(P)-binding domain"/>
    <property type="match status" value="2"/>
</dbReference>
<evidence type="ECO:0000256" key="11">
    <source>
        <dbReference type="ARBA" id="ARBA00023284"/>
    </source>
</evidence>
<evidence type="ECO:0000256" key="14">
    <source>
        <dbReference type="PIRSR" id="PIRSR000350-3"/>
    </source>
</evidence>
<feature type="binding site" evidence="14">
    <location>
        <position position="52"/>
    </location>
    <ligand>
        <name>FAD</name>
        <dbReference type="ChEBI" id="CHEBI:57692"/>
    </ligand>
</feature>
<dbReference type="InterPro" id="IPR050151">
    <property type="entry name" value="Class-I_Pyr_Nuc-Dis_Oxidored"/>
</dbReference>
<keyword evidence="6 16" id="KW-0285">Flavoprotein</keyword>
<evidence type="ECO:0000256" key="1">
    <source>
        <dbReference type="ARBA" id="ARBA00004496"/>
    </source>
</evidence>
<sequence>MAETQFDLIVLGGGTGGYVAAIRAAQLGLKTALVDKAKVGGTCLHQGCIPTKALLNTAEVLHTFKHAGDYGLVAQEVALDYPKAVARKNKVVDQLYRGVQFLLKKNKVSVFEGYGRLKGAQHVEVSAQDGSTTLLEAKDILIATGSVPRQLPNVPFDGQRVLSSDDVLSRADIPSSVVILGGGAIGVEFASMYNDFGSQVTIVEMLPHILPQDDEEVAEQLTKLLTRRGIKIYTSASFDPSSLKIDDNKIHADVVKADQSRVPVEGDVLLVAIGRKAVTENLGLEEVGVEIQRGFIVVDDHYRTNVPHVYAIGDVIGGYLLAHVAAHEGMIAVETIAGKNPELLNPHRIPRVTYSRPEVASVGLSEKEAKAQGYDVKVGIFPFRANGKSLILGEADGMVKLVADKKTDALLGAHIVGPHASDLINEMALAKFLEATAWEVAESVHAHPTVSEVLHEAALAVDGMAIHI</sequence>
<dbReference type="STRING" id="28034.BFX07_03820"/>
<dbReference type="PANTHER" id="PTHR22912:SF217">
    <property type="entry name" value="DIHYDROLIPOYL DEHYDROGENASE"/>
    <property type="match status" value="1"/>
</dbReference>